<comment type="caution">
    <text evidence="2">The sequence shown here is derived from an EMBL/GenBank/DDBJ whole genome shotgun (WGS) entry which is preliminary data.</text>
</comment>
<accession>A0A3D9S2V0</accession>
<evidence type="ECO:0000313" key="3">
    <source>
        <dbReference type="Proteomes" id="UP000256304"/>
    </source>
</evidence>
<dbReference type="RefSeq" id="WP_220376807.1">
    <property type="nucleotide sequence ID" value="NZ_QTTN01000014.1"/>
</dbReference>
<organism evidence="2 3">
    <name type="scientific">Paenibacillus taihuensis</name>
    <dbReference type="NCBI Taxonomy" id="1156355"/>
    <lineage>
        <taxon>Bacteria</taxon>
        <taxon>Bacillati</taxon>
        <taxon>Bacillota</taxon>
        <taxon>Bacilli</taxon>
        <taxon>Bacillales</taxon>
        <taxon>Paenibacillaceae</taxon>
        <taxon>Paenibacillus</taxon>
    </lineage>
</organism>
<sequence length="280" mass="33573">MQPEYTTMPPEDLRQLQLIQLEMLLEVDRICKKRNIKYCIIAGTTLGAVRHKGYIPWDDDADVAMFRSEYERFCKVCEEELDESRFYLQTYKNTPGYRWGYGKIRRKGTEFLRKGQEHMPYPTGIFIDIFPLDNVPDNKYVRRIHNFACTVIRKMLWSAVGAKSDRQAFMRGIFSILSLIPRDVVFWLHDILMRFYNRKPTQMVRKLMFPTPNNGYYGYYRRWYEELAEIEFEGHLFPAAKNYDEYLSFKFGNYMELPPIEQRQGHPATRYKLLPEAERK</sequence>
<evidence type="ECO:0000259" key="1">
    <source>
        <dbReference type="Pfam" id="PF04991"/>
    </source>
</evidence>
<evidence type="ECO:0000313" key="2">
    <source>
        <dbReference type="EMBL" id="REE84491.1"/>
    </source>
</evidence>
<dbReference type="EMBL" id="QTTN01000014">
    <property type="protein sequence ID" value="REE84491.1"/>
    <property type="molecule type" value="Genomic_DNA"/>
</dbReference>
<keyword evidence="3" id="KW-1185">Reference proteome</keyword>
<proteinExistence type="predicted"/>
<dbReference type="GO" id="GO:0016740">
    <property type="term" value="F:transferase activity"/>
    <property type="evidence" value="ECO:0007669"/>
    <property type="project" value="UniProtKB-KW"/>
</dbReference>
<name>A0A3D9S2V0_9BACL</name>
<dbReference type="GO" id="GO:0009100">
    <property type="term" value="P:glycoprotein metabolic process"/>
    <property type="evidence" value="ECO:0007669"/>
    <property type="project" value="UniProtKB-ARBA"/>
</dbReference>
<protein>
    <submittedName>
        <fullName evidence="2">Lipopolysaccharide cholinephosphotransferase</fullName>
    </submittedName>
</protein>
<dbReference type="Proteomes" id="UP000256304">
    <property type="component" value="Unassembled WGS sequence"/>
</dbReference>
<gene>
    <name evidence="2" type="ORF">A8990_11425</name>
</gene>
<keyword evidence="2" id="KW-0808">Transferase</keyword>
<reference evidence="2 3" key="1">
    <citation type="submission" date="2018-08" db="EMBL/GenBank/DDBJ databases">
        <title>Genomic Encyclopedia of Type Strains, Phase III (KMG-III): the genomes of soil and plant-associated and newly described type strains.</title>
        <authorList>
            <person name="Whitman W."/>
        </authorList>
    </citation>
    <scope>NUCLEOTIDE SEQUENCE [LARGE SCALE GENOMIC DNA]</scope>
    <source>
        <strain evidence="2 3">CGMCC 1.10966</strain>
    </source>
</reference>
<dbReference type="AlphaFoldDB" id="A0A3D9S2V0"/>
<dbReference type="InterPro" id="IPR052942">
    <property type="entry name" value="LPS_cholinephosphotransferase"/>
</dbReference>
<dbReference type="PANTHER" id="PTHR43404:SF2">
    <property type="entry name" value="LIPOPOLYSACCHARIDE CHOLINEPHOSPHOTRANSFERASE LICD"/>
    <property type="match status" value="1"/>
</dbReference>
<dbReference type="PANTHER" id="PTHR43404">
    <property type="entry name" value="LIPOPOLYSACCHARIDE CHOLINEPHOSPHOTRANSFERASE LICD"/>
    <property type="match status" value="1"/>
</dbReference>
<dbReference type="InterPro" id="IPR007074">
    <property type="entry name" value="LicD/FKTN/FKRP_NTP_transf"/>
</dbReference>
<dbReference type="Pfam" id="PF04991">
    <property type="entry name" value="LicD"/>
    <property type="match status" value="1"/>
</dbReference>
<feature type="domain" description="LicD/FKTN/FKRP nucleotidyltransferase" evidence="1">
    <location>
        <begin position="31"/>
        <end position="249"/>
    </location>
</feature>